<proteinExistence type="predicted"/>
<dbReference type="EMBL" id="JAFBBU010000001">
    <property type="protein sequence ID" value="MBM7473152.1"/>
    <property type="molecule type" value="Genomic_DNA"/>
</dbReference>
<evidence type="ECO:0000313" key="2">
    <source>
        <dbReference type="Proteomes" id="UP000776164"/>
    </source>
</evidence>
<comment type="caution">
    <text evidence="1">The sequence shown here is derived from an EMBL/GenBank/DDBJ whole genome shotgun (WGS) entry which is preliminary data.</text>
</comment>
<keyword evidence="2" id="KW-1185">Reference proteome</keyword>
<reference evidence="1 2" key="1">
    <citation type="submission" date="2021-01" db="EMBL/GenBank/DDBJ databases">
        <title>Sequencing the genomes of 1000 actinobacteria strains.</title>
        <authorList>
            <person name="Klenk H.-P."/>
        </authorList>
    </citation>
    <scope>NUCLEOTIDE SEQUENCE [LARGE SCALE GENOMIC DNA]</scope>
    <source>
        <strain evidence="1 2">DSM 13057</strain>
    </source>
</reference>
<protein>
    <submittedName>
        <fullName evidence="1">Uncharacterized protein</fullName>
    </submittedName>
</protein>
<evidence type="ECO:0000313" key="1">
    <source>
        <dbReference type="EMBL" id="MBM7473152.1"/>
    </source>
</evidence>
<dbReference type="Proteomes" id="UP000776164">
    <property type="component" value="Unassembled WGS sequence"/>
</dbReference>
<organism evidence="1 2">
    <name type="scientific">Subtercola frigoramans</name>
    <dbReference type="NCBI Taxonomy" id="120298"/>
    <lineage>
        <taxon>Bacteria</taxon>
        <taxon>Bacillati</taxon>
        <taxon>Actinomycetota</taxon>
        <taxon>Actinomycetes</taxon>
        <taxon>Micrococcales</taxon>
        <taxon>Microbacteriaceae</taxon>
        <taxon>Subtercola</taxon>
    </lineage>
</organism>
<sequence>MTECSDFEEKCDEQLCTWAERFEIASDVVVVRGNGVDSGRALLEAALGSAEAVDVALGHVPADLNAYRVTDDAQLVRGLANLDAGLHVWANGERMTDRNTFEFSARRNSAATPECSGENQ</sequence>
<gene>
    <name evidence="1" type="ORF">JOE66_002786</name>
</gene>
<name>A0ABS2L7U4_9MICO</name>
<accession>A0ABS2L7U4</accession>